<proteinExistence type="predicted"/>
<comment type="caution">
    <text evidence="1">The sequence shown here is derived from an EMBL/GenBank/DDBJ whole genome shotgun (WGS) entry which is preliminary data.</text>
</comment>
<accession>A0ABR4UKR1</accession>
<gene>
    <name evidence="1" type="ORF">IW16_14855</name>
</gene>
<protein>
    <submittedName>
        <fullName evidence="1">Uncharacterized protein</fullName>
    </submittedName>
</protein>
<sequence length="123" mass="14824">METNKMINQLNYLFEILDFETISSLSNENYKILILDFFIKVNKLKYEGLSLDEDLKSFINSKHIQYYDYYEKSSIYEERMQMILSELMGFCSPPKFWDASLEEYMKLKWGIDINQQSLDFANF</sequence>
<name>A0ABR4UKR1_9FLAO</name>
<evidence type="ECO:0000313" key="2">
    <source>
        <dbReference type="Proteomes" id="UP000028719"/>
    </source>
</evidence>
<dbReference type="Proteomes" id="UP000028719">
    <property type="component" value="Unassembled WGS sequence"/>
</dbReference>
<organism evidence="1 2">
    <name type="scientific">Chryseobacterium vrystaatense</name>
    <dbReference type="NCBI Taxonomy" id="307480"/>
    <lineage>
        <taxon>Bacteria</taxon>
        <taxon>Pseudomonadati</taxon>
        <taxon>Bacteroidota</taxon>
        <taxon>Flavobacteriia</taxon>
        <taxon>Flavobacteriales</taxon>
        <taxon>Weeksellaceae</taxon>
        <taxon>Chryseobacterium group</taxon>
        <taxon>Chryseobacterium</taxon>
    </lineage>
</organism>
<keyword evidence="2" id="KW-1185">Reference proteome</keyword>
<dbReference type="EMBL" id="JPRI01000005">
    <property type="protein sequence ID" value="KFF25293.1"/>
    <property type="molecule type" value="Genomic_DNA"/>
</dbReference>
<reference evidence="1 2" key="1">
    <citation type="submission" date="2014-07" db="EMBL/GenBank/DDBJ databases">
        <title>Genome of Chryseobacterium vrystaatense LMG 22846.</title>
        <authorList>
            <person name="Pipes S.E."/>
            <person name="Stropko S.J."/>
            <person name="Newman J.D."/>
        </authorList>
    </citation>
    <scope>NUCLEOTIDE SEQUENCE [LARGE SCALE GENOMIC DNA]</scope>
    <source>
        <strain evidence="1 2">LMG 22846</strain>
    </source>
</reference>
<evidence type="ECO:0000313" key="1">
    <source>
        <dbReference type="EMBL" id="KFF25293.1"/>
    </source>
</evidence>
<dbReference type="RefSeq" id="WP_034745465.1">
    <property type="nucleotide sequence ID" value="NZ_JPRI01000005.1"/>
</dbReference>